<name>A0A1M6UWR0_9FIRM</name>
<dbReference type="InterPro" id="IPR035965">
    <property type="entry name" value="PAS-like_dom_sf"/>
</dbReference>
<dbReference type="SUPFAM" id="SSF47384">
    <property type="entry name" value="Homodimeric domain of signal transducing histidine kinase"/>
    <property type="match status" value="1"/>
</dbReference>
<evidence type="ECO:0000256" key="8">
    <source>
        <dbReference type="ARBA" id="ARBA00024867"/>
    </source>
</evidence>
<keyword evidence="7" id="KW-0902">Two-component regulatory system</keyword>
<evidence type="ECO:0000259" key="11">
    <source>
        <dbReference type="PROSITE" id="PS50110"/>
    </source>
</evidence>
<dbReference type="InterPro" id="IPR003594">
    <property type="entry name" value="HATPase_dom"/>
</dbReference>
<dbReference type="Gene3D" id="3.30.565.10">
    <property type="entry name" value="Histidine kinase-like ATPase, C-terminal domain"/>
    <property type="match status" value="1"/>
</dbReference>
<dbReference type="PROSITE" id="PS50109">
    <property type="entry name" value="HIS_KIN"/>
    <property type="match status" value="1"/>
</dbReference>
<evidence type="ECO:0000256" key="9">
    <source>
        <dbReference type="PROSITE-ProRule" id="PRU00169"/>
    </source>
</evidence>
<evidence type="ECO:0000313" key="12">
    <source>
        <dbReference type="EMBL" id="SHK73614.1"/>
    </source>
</evidence>
<dbReference type="InterPro" id="IPR003661">
    <property type="entry name" value="HisK_dim/P_dom"/>
</dbReference>
<dbReference type="Pfam" id="PF02518">
    <property type="entry name" value="HATPase_c"/>
    <property type="match status" value="1"/>
</dbReference>
<dbReference type="PRINTS" id="PR00344">
    <property type="entry name" value="BCTRLSENSOR"/>
</dbReference>
<dbReference type="STRING" id="1121950.SAMN02745243_03624"/>
<dbReference type="SUPFAM" id="SSF52172">
    <property type="entry name" value="CheY-like"/>
    <property type="match status" value="1"/>
</dbReference>
<keyword evidence="6 12" id="KW-0418">Kinase</keyword>
<keyword evidence="4 9" id="KW-0597">Phosphoprotein</keyword>
<keyword evidence="5" id="KW-0808">Transferase</keyword>
<dbReference type="InterPro" id="IPR004358">
    <property type="entry name" value="Sig_transdc_His_kin-like_C"/>
</dbReference>
<evidence type="ECO:0000256" key="4">
    <source>
        <dbReference type="ARBA" id="ARBA00022553"/>
    </source>
</evidence>
<feature type="modified residue" description="4-aspartylphosphate" evidence="9">
    <location>
        <position position="862"/>
    </location>
</feature>
<dbReference type="SUPFAM" id="SSF55785">
    <property type="entry name" value="PYP-like sensor domain (PAS domain)"/>
    <property type="match status" value="1"/>
</dbReference>
<comment type="catalytic activity">
    <reaction evidence="1">
        <text>ATP + protein L-histidine = ADP + protein N-phospho-L-histidine.</text>
        <dbReference type="EC" id="2.7.13.3"/>
    </reaction>
</comment>
<dbReference type="Gene3D" id="3.30.450.20">
    <property type="entry name" value="PAS domain"/>
    <property type="match status" value="1"/>
</dbReference>
<dbReference type="PANTHER" id="PTHR43047">
    <property type="entry name" value="TWO-COMPONENT HISTIDINE PROTEIN KINASE"/>
    <property type="match status" value="1"/>
</dbReference>
<proteinExistence type="predicted"/>
<evidence type="ECO:0000256" key="6">
    <source>
        <dbReference type="ARBA" id="ARBA00022777"/>
    </source>
</evidence>
<dbReference type="InterPro" id="IPR011006">
    <property type="entry name" value="CheY-like_superfamily"/>
</dbReference>
<dbReference type="SMART" id="SM00387">
    <property type="entry name" value="HATPase_c"/>
    <property type="match status" value="1"/>
</dbReference>
<dbReference type="PROSITE" id="PS50110">
    <property type="entry name" value="RESPONSE_REGULATORY"/>
    <property type="match status" value="1"/>
</dbReference>
<evidence type="ECO:0000256" key="5">
    <source>
        <dbReference type="ARBA" id="ARBA00022679"/>
    </source>
</evidence>
<dbReference type="OrthoDB" id="9790669at2"/>
<dbReference type="CDD" id="cd00082">
    <property type="entry name" value="HisKA"/>
    <property type="match status" value="1"/>
</dbReference>
<dbReference type="SMART" id="SM00448">
    <property type="entry name" value="REC"/>
    <property type="match status" value="1"/>
</dbReference>
<gene>
    <name evidence="12" type="ORF">SAMN02745243_03624</name>
</gene>
<evidence type="ECO:0000259" key="10">
    <source>
        <dbReference type="PROSITE" id="PS50109"/>
    </source>
</evidence>
<feature type="domain" description="Histidine kinase" evidence="10">
    <location>
        <begin position="565"/>
        <end position="788"/>
    </location>
</feature>
<dbReference type="InterPro" id="IPR036890">
    <property type="entry name" value="HATPase_C_sf"/>
</dbReference>
<dbReference type="SMART" id="SM00086">
    <property type="entry name" value="PAC"/>
    <property type="match status" value="3"/>
</dbReference>
<sequence length="942" mass="108125">MNGQDEVFNGRTIKKSEFAALLSHAGCGICAYKMVAGERPRMMYMTEGFCKICESDKESIYQAYEEDRLFGVRKEDRKKVEAAIARAVATGKEQEVTYQAVCVSGSEKWCTLRLNPDRRDDDTTILFGTFFDVTKQMASQQGLRKLIKNLQANQQILEAATRNAGVWYWNCLWRRNVAHMGARFQKDFALPEKVTDFCSVMCSDHVIEEEYWAEFEAMCDKITAGEKEAEATVRGRFADGTIHWMKFKLTNIFDENHVAREAVGIMHIVDDIKELEHRYEIEKRHAAEDKDLLMHFCMNVSEWKMVDYVGNYVADNGGGNVTVDRIGVLIAQDAIEPGIREQILKLHDRSFLLKSFAEGENEFSLEYQRTLESGKCIWVRTALHLMTDPNGTDLLLFEYCYDINLKKTINILMEFAVNDDYDLMGFVNMQDQKAIMIYGKNSYNPHRKPILENDYQKSLMDFAENSVVKEERERYLELADLSSVAEYLKTHDNLEFYFSMKTEEGQIRAKKVRYLKYHQDERSIVFIQSDITQLRAEQMKSQMVLEKALADAKVASHAKTAFLSQMSHEIRTPMNAIVGMAKLAQQTEDEKERSRYLNQIGASSQYLLGIINDILDMSRIESGKLELHPQWIAGGALVLECIEMLKPSIEEKKIHFIYPGINKESRVRFYLDPLRIQQIYMNLMNNAVKFTPEGGTIELSIRNIWNDGHSGLDQMKIRDTGCGMSEAFLQRIFLPFEMEENEFSANVQGTGLGLALVKSYITAMGGKIWVESELGKGSTFTFEIPYKARLAEPEQTVAGNREWMNLEGRRILLVDDHPLNREIAKKLLEHEKMEVVMAADGAKACETFQEAPENFFDAVLMDIRMPKMDGLESTRQIRRMARKDAQEVPIIAMTANAFDEDVQESLRVGMNAHLTKPIEPEVLYQTLREHIAKKSTKFDSEE</sequence>
<protein>
    <recommendedName>
        <fullName evidence="3">Stage 0 sporulation protein A homolog</fullName>
        <ecNumber evidence="2">2.7.13.3</ecNumber>
    </recommendedName>
</protein>
<evidence type="ECO:0000256" key="2">
    <source>
        <dbReference type="ARBA" id="ARBA00012438"/>
    </source>
</evidence>
<dbReference type="InterPro" id="IPR005467">
    <property type="entry name" value="His_kinase_dom"/>
</dbReference>
<dbReference type="Proteomes" id="UP000184301">
    <property type="component" value="Unassembled WGS sequence"/>
</dbReference>
<evidence type="ECO:0000313" key="13">
    <source>
        <dbReference type="Proteomes" id="UP000184301"/>
    </source>
</evidence>
<accession>A0A1M6UWR0</accession>
<dbReference type="Pfam" id="PF00512">
    <property type="entry name" value="HisKA"/>
    <property type="match status" value="1"/>
</dbReference>
<dbReference type="InterPro" id="IPR001610">
    <property type="entry name" value="PAC"/>
</dbReference>
<dbReference type="GO" id="GO:0000155">
    <property type="term" value="F:phosphorelay sensor kinase activity"/>
    <property type="evidence" value="ECO:0007669"/>
    <property type="project" value="InterPro"/>
</dbReference>
<dbReference type="AlphaFoldDB" id="A0A1M6UWR0"/>
<comment type="function">
    <text evidence="8">May play the central regulatory role in sporulation. It may be an element of the effector pathway responsible for the activation of sporulation genes in response to nutritional stress. Spo0A may act in concert with spo0H (a sigma factor) to control the expression of some genes that are critical to the sporulation process.</text>
</comment>
<dbReference type="RefSeq" id="WP_073112933.1">
    <property type="nucleotide sequence ID" value="NZ_FQZY01000080.1"/>
</dbReference>
<dbReference type="Gene3D" id="1.10.287.130">
    <property type="match status" value="1"/>
</dbReference>
<reference evidence="12 13" key="1">
    <citation type="submission" date="2016-11" db="EMBL/GenBank/DDBJ databases">
        <authorList>
            <person name="Jaros S."/>
            <person name="Januszkiewicz K."/>
            <person name="Wedrychowicz H."/>
        </authorList>
    </citation>
    <scope>NUCLEOTIDE SEQUENCE [LARGE SCALE GENOMIC DNA]</scope>
    <source>
        <strain evidence="12 13">DSM 15480</strain>
    </source>
</reference>
<organism evidence="12 13">
    <name type="scientific">Hespellia stercorisuis DSM 15480</name>
    <dbReference type="NCBI Taxonomy" id="1121950"/>
    <lineage>
        <taxon>Bacteria</taxon>
        <taxon>Bacillati</taxon>
        <taxon>Bacillota</taxon>
        <taxon>Clostridia</taxon>
        <taxon>Lachnospirales</taxon>
        <taxon>Lachnospiraceae</taxon>
        <taxon>Hespellia</taxon>
    </lineage>
</organism>
<evidence type="ECO:0000256" key="7">
    <source>
        <dbReference type="ARBA" id="ARBA00023012"/>
    </source>
</evidence>
<dbReference type="Gene3D" id="3.40.50.2300">
    <property type="match status" value="1"/>
</dbReference>
<evidence type="ECO:0000256" key="3">
    <source>
        <dbReference type="ARBA" id="ARBA00018672"/>
    </source>
</evidence>
<dbReference type="EC" id="2.7.13.3" evidence="2"/>
<dbReference type="SMART" id="SM00388">
    <property type="entry name" value="HisKA"/>
    <property type="match status" value="1"/>
</dbReference>
<keyword evidence="13" id="KW-1185">Reference proteome</keyword>
<dbReference type="InterPro" id="IPR001789">
    <property type="entry name" value="Sig_transdc_resp-reg_receiver"/>
</dbReference>
<dbReference type="EMBL" id="FQZY01000080">
    <property type="protein sequence ID" value="SHK73614.1"/>
    <property type="molecule type" value="Genomic_DNA"/>
</dbReference>
<dbReference type="CDD" id="cd17546">
    <property type="entry name" value="REC_hyHK_CKI1_RcsC-like"/>
    <property type="match status" value="1"/>
</dbReference>
<dbReference type="InterPro" id="IPR036097">
    <property type="entry name" value="HisK_dim/P_sf"/>
</dbReference>
<feature type="domain" description="Response regulatory" evidence="11">
    <location>
        <begin position="810"/>
        <end position="931"/>
    </location>
</feature>
<dbReference type="Pfam" id="PF00072">
    <property type="entry name" value="Response_reg"/>
    <property type="match status" value="1"/>
</dbReference>
<evidence type="ECO:0000256" key="1">
    <source>
        <dbReference type="ARBA" id="ARBA00000085"/>
    </source>
</evidence>
<dbReference type="SUPFAM" id="SSF55874">
    <property type="entry name" value="ATPase domain of HSP90 chaperone/DNA topoisomerase II/histidine kinase"/>
    <property type="match status" value="1"/>
</dbReference>